<accession>A0A061DMH3</accession>
<reference evidence="1 2" key="1">
    <citation type="journal article" date="2013" name="Genome Biol.">
        <title>The genome sequence of the most widely cultivated cacao type and its use to identify candidate genes regulating pod color.</title>
        <authorList>
            <person name="Motamayor J.C."/>
            <person name="Mockaitis K."/>
            <person name="Schmutz J."/>
            <person name="Haiminen N."/>
            <person name="Iii D.L."/>
            <person name="Cornejo O."/>
            <person name="Findley S.D."/>
            <person name="Zheng P."/>
            <person name="Utro F."/>
            <person name="Royaert S."/>
            <person name="Saski C."/>
            <person name="Jenkins J."/>
            <person name="Podicheti R."/>
            <person name="Zhao M."/>
            <person name="Scheffler B.E."/>
            <person name="Stack J.C."/>
            <person name="Feltus F.A."/>
            <person name="Mustiga G.M."/>
            <person name="Amores F."/>
            <person name="Phillips W."/>
            <person name="Marelli J.P."/>
            <person name="May G.D."/>
            <person name="Shapiro H."/>
            <person name="Ma J."/>
            <person name="Bustamante C.D."/>
            <person name="Schnell R.J."/>
            <person name="Main D."/>
            <person name="Gilbert D."/>
            <person name="Parida L."/>
            <person name="Kuhn D.N."/>
        </authorList>
    </citation>
    <scope>NUCLEOTIDE SEQUENCE [LARGE SCALE GENOMIC DNA]</scope>
    <source>
        <strain evidence="2">cv. Matina 1-6</strain>
    </source>
</reference>
<dbReference type="InterPro" id="IPR043128">
    <property type="entry name" value="Rev_trsase/Diguanyl_cyclase"/>
</dbReference>
<dbReference type="InParanoid" id="A0A061DMH3"/>
<dbReference type="Gene3D" id="3.30.70.270">
    <property type="match status" value="1"/>
</dbReference>
<dbReference type="HOGENOM" id="CLU_2517126_0_0_1"/>
<organism evidence="1 2">
    <name type="scientific">Theobroma cacao</name>
    <name type="common">Cacao</name>
    <name type="synonym">Cocoa</name>
    <dbReference type="NCBI Taxonomy" id="3641"/>
    <lineage>
        <taxon>Eukaryota</taxon>
        <taxon>Viridiplantae</taxon>
        <taxon>Streptophyta</taxon>
        <taxon>Embryophyta</taxon>
        <taxon>Tracheophyta</taxon>
        <taxon>Spermatophyta</taxon>
        <taxon>Magnoliopsida</taxon>
        <taxon>eudicotyledons</taxon>
        <taxon>Gunneridae</taxon>
        <taxon>Pentapetalae</taxon>
        <taxon>rosids</taxon>
        <taxon>malvids</taxon>
        <taxon>Malvales</taxon>
        <taxon>Malvaceae</taxon>
        <taxon>Byttnerioideae</taxon>
        <taxon>Theobroma</taxon>
    </lineage>
</organism>
<protein>
    <recommendedName>
        <fullName evidence="3">Reverse transcriptase</fullName>
    </recommendedName>
</protein>
<dbReference type="InterPro" id="IPR043502">
    <property type="entry name" value="DNA/RNA_pol_sf"/>
</dbReference>
<evidence type="ECO:0000313" key="1">
    <source>
        <dbReference type="EMBL" id="EOX94019.1"/>
    </source>
</evidence>
<keyword evidence="2" id="KW-1185">Reference proteome</keyword>
<sequence>MVQDGIVLGHRVYSKGLEADKAKIETIDKCPTPTLVKSIRSFLDHVDFYRHFIKIFLNSPSHCETFWRKTHLSTLMMLNLRHLWS</sequence>
<dbReference type="SUPFAM" id="SSF56672">
    <property type="entry name" value="DNA/RNA polymerases"/>
    <property type="match status" value="1"/>
</dbReference>
<dbReference type="EMBL" id="CM001879">
    <property type="protein sequence ID" value="EOX94019.1"/>
    <property type="molecule type" value="Genomic_DNA"/>
</dbReference>
<dbReference type="Proteomes" id="UP000026915">
    <property type="component" value="Chromosome 1"/>
</dbReference>
<evidence type="ECO:0000313" key="2">
    <source>
        <dbReference type="Proteomes" id="UP000026915"/>
    </source>
</evidence>
<dbReference type="OMA" id="PSHCETF"/>
<dbReference type="Gramene" id="EOX94019">
    <property type="protein sequence ID" value="EOX94019"/>
    <property type="gene ID" value="TCM_003070"/>
</dbReference>
<gene>
    <name evidence="1" type="ORF">TCM_003070</name>
</gene>
<dbReference type="eggNOG" id="KOG0017">
    <property type="taxonomic scope" value="Eukaryota"/>
</dbReference>
<dbReference type="AlphaFoldDB" id="A0A061DMH3"/>
<evidence type="ECO:0008006" key="3">
    <source>
        <dbReference type="Google" id="ProtNLM"/>
    </source>
</evidence>
<name>A0A061DMH3_THECC</name>
<proteinExistence type="predicted"/>